<gene>
    <name evidence="3" type="ORF">THRCLA_09395</name>
</gene>
<feature type="domain" description="Calcineurin-like phosphoesterase" evidence="2">
    <location>
        <begin position="383"/>
        <end position="518"/>
    </location>
</feature>
<dbReference type="SUPFAM" id="SSF56300">
    <property type="entry name" value="Metallo-dependent phosphatases"/>
    <property type="match status" value="1"/>
</dbReference>
<feature type="transmembrane region" description="Helical" evidence="1">
    <location>
        <begin position="70"/>
        <end position="93"/>
    </location>
</feature>
<evidence type="ECO:0000259" key="2">
    <source>
        <dbReference type="Pfam" id="PF00149"/>
    </source>
</evidence>
<evidence type="ECO:0000313" key="4">
    <source>
        <dbReference type="Proteomes" id="UP000243217"/>
    </source>
</evidence>
<feature type="transmembrane region" description="Helical" evidence="1">
    <location>
        <begin position="230"/>
        <end position="250"/>
    </location>
</feature>
<dbReference type="AlphaFoldDB" id="A0A1V9YXI6"/>
<comment type="caution">
    <text evidence="3">The sequence shown here is derived from an EMBL/GenBank/DDBJ whole genome shotgun (WGS) entry which is preliminary data.</text>
</comment>
<keyword evidence="4" id="KW-1185">Reference proteome</keyword>
<dbReference type="Pfam" id="PF00149">
    <property type="entry name" value="Metallophos"/>
    <property type="match status" value="1"/>
</dbReference>
<feature type="transmembrane region" description="Helical" evidence="1">
    <location>
        <begin position="168"/>
        <end position="186"/>
    </location>
</feature>
<sequence length="553" mass="63096">AWFFVFVSVFISFYVFTSPFVENRELLNRWTPYVYVSMGLYTWLLSAAVLHVPVTQLGMLDYDVKQPISLFLPIFFSSLFILGGFQSILYLLMRFGLVKHFSSLSLTRVISNIFTNSAAVSISCCVLLVHCDAADDESLNPKTYNRHFCEQLFGISNSKIPVPQSYQGALFIWITGLVLAMVNLVTERLVGFRMLELNWNNAESDDEGEDEAEIEHSKLPAEHALPMVPWYSMFIFDTAFELLISLKIFLGRFDMRTMQAAIHPNYKDYMFDHLADRESLWLDFMGDCGDGFNSSYQVARSLAQPELTIDVPSSSPLANNGKTMTLPRGECLVIGGDLAYPHPDAESYESRFWRTFEYAMKPPACYDPAAVSTQKPVLPPGCALLKDYKGPTCFAIPGNHDWFDGLNTYKRFVCHRDWLGGWHLPQQTSYFCLKLPHGWWLFACDLALENDINDEQFACFEAITKNHVKDTDRVIVVTHEPNWILDQYEHQRTEEKLQYLMTKVLAGRVVLRLAGDIHNYTRHSLLESPIIPASSRPVTPRPRKLSIKTSISA</sequence>
<dbReference type="GO" id="GO:0016787">
    <property type="term" value="F:hydrolase activity"/>
    <property type="evidence" value="ECO:0007669"/>
    <property type="project" value="InterPro"/>
</dbReference>
<dbReference type="Gene3D" id="3.60.21.10">
    <property type="match status" value="1"/>
</dbReference>
<keyword evidence="1" id="KW-0472">Membrane</keyword>
<keyword evidence="1" id="KW-1133">Transmembrane helix</keyword>
<evidence type="ECO:0000313" key="3">
    <source>
        <dbReference type="EMBL" id="OQR90250.1"/>
    </source>
</evidence>
<proteinExistence type="predicted"/>
<dbReference type="PANTHER" id="PTHR34211:SF3">
    <property type="entry name" value="CALCINEURIN-LIKE METALLO-PHOSPHOESTERASE SUPERFAMILY PROTEIN"/>
    <property type="match status" value="1"/>
</dbReference>
<feature type="non-terminal residue" evidence="3">
    <location>
        <position position="1"/>
    </location>
</feature>
<evidence type="ECO:0000256" key="1">
    <source>
        <dbReference type="SAM" id="Phobius"/>
    </source>
</evidence>
<dbReference type="InterPro" id="IPR004843">
    <property type="entry name" value="Calcineurin-like_PHP"/>
</dbReference>
<keyword evidence="1" id="KW-0812">Transmembrane</keyword>
<protein>
    <recommendedName>
        <fullName evidence="2">Calcineurin-like phosphoesterase domain-containing protein</fullName>
    </recommendedName>
</protein>
<dbReference type="InterPro" id="IPR029052">
    <property type="entry name" value="Metallo-depent_PP-like"/>
</dbReference>
<dbReference type="PANTHER" id="PTHR34211">
    <property type="entry name" value="CALCINEURIN-LIKE METALLO-PHOSPHOESTERASE SUPERFAMILY PROTEIN"/>
    <property type="match status" value="1"/>
</dbReference>
<organism evidence="3 4">
    <name type="scientific">Thraustotheca clavata</name>
    <dbReference type="NCBI Taxonomy" id="74557"/>
    <lineage>
        <taxon>Eukaryota</taxon>
        <taxon>Sar</taxon>
        <taxon>Stramenopiles</taxon>
        <taxon>Oomycota</taxon>
        <taxon>Saprolegniomycetes</taxon>
        <taxon>Saprolegniales</taxon>
        <taxon>Achlyaceae</taxon>
        <taxon>Thraustotheca</taxon>
    </lineage>
</organism>
<feature type="transmembrane region" description="Helical" evidence="1">
    <location>
        <begin position="33"/>
        <end position="58"/>
    </location>
</feature>
<name>A0A1V9YXI6_9STRA</name>
<feature type="non-terminal residue" evidence="3">
    <location>
        <position position="553"/>
    </location>
</feature>
<reference evidence="3 4" key="1">
    <citation type="journal article" date="2014" name="Genome Biol. Evol.">
        <title>The secreted proteins of Achlya hypogyna and Thraustotheca clavata identify the ancestral oomycete secretome and reveal gene acquisitions by horizontal gene transfer.</title>
        <authorList>
            <person name="Misner I."/>
            <person name="Blouin N."/>
            <person name="Leonard G."/>
            <person name="Richards T.A."/>
            <person name="Lane C.E."/>
        </authorList>
    </citation>
    <scope>NUCLEOTIDE SEQUENCE [LARGE SCALE GENOMIC DNA]</scope>
    <source>
        <strain evidence="3 4">ATCC 34112</strain>
    </source>
</reference>
<dbReference type="Proteomes" id="UP000243217">
    <property type="component" value="Unassembled WGS sequence"/>
</dbReference>
<accession>A0A1V9YXI6</accession>
<dbReference type="EMBL" id="JNBS01002567">
    <property type="protein sequence ID" value="OQR90250.1"/>
    <property type="molecule type" value="Genomic_DNA"/>
</dbReference>
<dbReference type="OrthoDB" id="1883418at2759"/>